<dbReference type="SUPFAM" id="SSF54211">
    <property type="entry name" value="Ribosomal protein S5 domain 2-like"/>
    <property type="match status" value="1"/>
</dbReference>
<dbReference type="EMBL" id="QFPW01000023">
    <property type="protein sequence ID" value="PZQ46602.1"/>
    <property type="molecule type" value="Genomic_DNA"/>
</dbReference>
<evidence type="ECO:0000259" key="2">
    <source>
        <dbReference type="Pfam" id="PF00288"/>
    </source>
</evidence>
<sequence length="319" mass="32025">MQKPRVFASAGNGWAACPTGARHALCAGGRQGSGRGLGLADQHREIAGEIRVAGHFGELLQGRIGEAGPVALVTLPCPARGLSCAWRPGGFALHGLGPRALTPAAARALLRHARLPPRGAFRLRGDLPPGCGAGASTAARVALLRAAARAAGLPPPPPETLAALCLASEGATDPLMFPEPARLLWGSRAGRGLATLPAPPAFAVLGGFLGAPRRTDPADTAFPDIADLARAWPAACADPAAAARLASESARRTLALRHAGEADPTEALARRLGALGFAIAHTGSARALLFAPGTAPPGAKAALRAAGLTGITAFATGRA</sequence>
<dbReference type="Pfam" id="PF00288">
    <property type="entry name" value="GHMP_kinases_N"/>
    <property type="match status" value="1"/>
</dbReference>
<dbReference type="GO" id="GO:0016301">
    <property type="term" value="F:kinase activity"/>
    <property type="evidence" value="ECO:0007669"/>
    <property type="project" value="UniProtKB-KW"/>
</dbReference>
<keyword evidence="1" id="KW-0418">Kinase</keyword>
<comment type="caution">
    <text evidence="3">The sequence shown here is derived from an EMBL/GenBank/DDBJ whole genome shotgun (WGS) entry which is preliminary data.</text>
</comment>
<evidence type="ECO:0000313" key="4">
    <source>
        <dbReference type="Proteomes" id="UP000249185"/>
    </source>
</evidence>
<feature type="domain" description="GHMP kinase N-terminal" evidence="2">
    <location>
        <begin position="105"/>
        <end position="170"/>
    </location>
</feature>
<gene>
    <name evidence="3" type="ORF">DI556_19875</name>
</gene>
<protein>
    <submittedName>
        <fullName evidence="3">Propanediol utilization protein</fullName>
    </submittedName>
</protein>
<dbReference type="Gene3D" id="3.30.230.10">
    <property type="match status" value="1"/>
</dbReference>
<keyword evidence="1" id="KW-0808">Transferase</keyword>
<dbReference type="Proteomes" id="UP000249185">
    <property type="component" value="Unassembled WGS sequence"/>
</dbReference>
<evidence type="ECO:0000256" key="1">
    <source>
        <dbReference type="ARBA" id="ARBA00022777"/>
    </source>
</evidence>
<organism evidence="3 4">
    <name type="scientific">Rhodovulum sulfidophilum</name>
    <name type="common">Rhodobacter sulfidophilus</name>
    <dbReference type="NCBI Taxonomy" id="35806"/>
    <lineage>
        <taxon>Bacteria</taxon>
        <taxon>Pseudomonadati</taxon>
        <taxon>Pseudomonadota</taxon>
        <taxon>Alphaproteobacteria</taxon>
        <taxon>Rhodobacterales</taxon>
        <taxon>Paracoccaceae</taxon>
        <taxon>Rhodovulum</taxon>
    </lineage>
</organism>
<dbReference type="InterPro" id="IPR020568">
    <property type="entry name" value="Ribosomal_Su5_D2-typ_SF"/>
</dbReference>
<accession>A0A2W5MZB9</accession>
<dbReference type="PROSITE" id="PS51257">
    <property type="entry name" value="PROKAR_LIPOPROTEIN"/>
    <property type="match status" value="1"/>
</dbReference>
<dbReference type="AlphaFoldDB" id="A0A2W5MZB9"/>
<name>A0A2W5MZB9_RHOSU</name>
<proteinExistence type="predicted"/>
<reference evidence="3 4" key="1">
    <citation type="submission" date="2017-08" db="EMBL/GenBank/DDBJ databases">
        <title>Infants hospitalized years apart are colonized by the same room-sourced microbial strains.</title>
        <authorList>
            <person name="Brooks B."/>
            <person name="Olm M.R."/>
            <person name="Firek B.A."/>
            <person name="Baker R."/>
            <person name="Thomas B.C."/>
            <person name="Morowitz M.J."/>
            <person name="Banfield J.F."/>
        </authorList>
    </citation>
    <scope>NUCLEOTIDE SEQUENCE [LARGE SCALE GENOMIC DNA]</scope>
    <source>
        <strain evidence="3">S2_005_002_R2_34</strain>
    </source>
</reference>
<dbReference type="GO" id="GO:0005524">
    <property type="term" value="F:ATP binding"/>
    <property type="evidence" value="ECO:0007669"/>
    <property type="project" value="InterPro"/>
</dbReference>
<dbReference type="InterPro" id="IPR014721">
    <property type="entry name" value="Ribsml_uS5_D2-typ_fold_subgr"/>
</dbReference>
<dbReference type="InterPro" id="IPR006204">
    <property type="entry name" value="GHMP_kinase_N_dom"/>
</dbReference>
<evidence type="ECO:0000313" key="3">
    <source>
        <dbReference type="EMBL" id="PZQ46602.1"/>
    </source>
</evidence>